<dbReference type="EMBL" id="JBHSBN010000017">
    <property type="protein sequence ID" value="MFC4108640.1"/>
    <property type="molecule type" value="Genomic_DNA"/>
</dbReference>
<dbReference type="Pfam" id="PF10137">
    <property type="entry name" value="CAP12-PCTIR_TIR"/>
    <property type="match status" value="1"/>
</dbReference>
<evidence type="ECO:0000313" key="2">
    <source>
        <dbReference type="EMBL" id="MFC4108640.1"/>
    </source>
</evidence>
<dbReference type="RefSeq" id="WP_377549193.1">
    <property type="nucleotide sequence ID" value="NZ_JBHSBN010000017.1"/>
</dbReference>
<name>A0ABV8KR70_9ACTN</name>
<accession>A0ABV8KR70</accession>
<dbReference type="InterPro" id="IPR035897">
    <property type="entry name" value="Toll_tir_struct_dom_sf"/>
</dbReference>
<reference evidence="3" key="1">
    <citation type="journal article" date="2019" name="Int. J. Syst. Evol. Microbiol.">
        <title>The Global Catalogue of Microorganisms (GCM) 10K type strain sequencing project: providing services to taxonomists for standard genome sequencing and annotation.</title>
        <authorList>
            <consortium name="The Broad Institute Genomics Platform"/>
            <consortium name="The Broad Institute Genome Sequencing Center for Infectious Disease"/>
            <person name="Wu L."/>
            <person name="Ma J."/>
        </authorList>
    </citation>
    <scope>NUCLEOTIDE SEQUENCE [LARGE SCALE GENOMIC DNA]</scope>
    <source>
        <strain evidence="3">2902at01</strain>
    </source>
</reference>
<dbReference type="Proteomes" id="UP001595868">
    <property type="component" value="Unassembled WGS sequence"/>
</dbReference>
<comment type="caution">
    <text evidence="2">The sequence shown here is derived from an EMBL/GenBank/DDBJ whole genome shotgun (WGS) entry which is preliminary data.</text>
</comment>
<evidence type="ECO:0000313" key="3">
    <source>
        <dbReference type="Proteomes" id="UP001595868"/>
    </source>
</evidence>
<organism evidence="2 3">
    <name type="scientific">Micromonospora zhanjiangensis</name>
    <dbReference type="NCBI Taxonomy" id="1522057"/>
    <lineage>
        <taxon>Bacteria</taxon>
        <taxon>Bacillati</taxon>
        <taxon>Actinomycetota</taxon>
        <taxon>Actinomycetes</taxon>
        <taxon>Micromonosporales</taxon>
        <taxon>Micromonosporaceae</taxon>
        <taxon>Micromonospora</taxon>
    </lineage>
</organism>
<protein>
    <submittedName>
        <fullName evidence="2">TIR domain-containing protein</fullName>
    </submittedName>
</protein>
<proteinExistence type="predicted"/>
<gene>
    <name evidence="2" type="ORF">ACFOX0_22235</name>
</gene>
<sequence length="224" mass="24702">MSNRYVPVRIVAPNGTHHSAELDFSHGNRAAITAIVAELGLPTIRTGQPLSYEIVIGDTGDDGQLTVDLREVAPASPPPSKNREAPQIFIGHGGVSHEWRVLKDQLKDHHDYDVFSWESDVRAGRHVAEVIAEMLDRANFALLVHSGEDEMQDGARRARQNVIHETGLFQGKLGLRRTLLLREEACEPFSNVAGIIEIKYSKGSIQEACGPVLAAIRKEFGELR</sequence>
<feature type="domain" description="CD-NTase-associated protein 12/Pycsar effector protein TIR" evidence="1">
    <location>
        <begin position="87"/>
        <end position="201"/>
    </location>
</feature>
<evidence type="ECO:0000259" key="1">
    <source>
        <dbReference type="Pfam" id="PF10137"/>
    </source>
</evidence>
<dbReference type="InterPro" id="IPR019302">
    <property type="entry name" value="CAP12/PCTIR_TIR_dom"/>
</dbReference>
<keyword evidence="3" id="KW-1185">Reference proteome</keyword>
<dbReference type="SUPFAM" id="SSF52200">
    <property type="entry name" value="Toll/Interleukin receptor TIR domain"/>
    <property type="match status" value="1"/>
</dbReference>